<dbReference type="AlphaFoldDB" id="A0A0P0WB46"/>
<protein>
    <submittedName>
        <fullName evidence="1">Os04g0445350 protein</fullName>
    </submittedName>
</protein>
<evidence type="ECO:0000313" key="2">
    <source>
        <dbReference type="Proteomes" id="UP000059680"/>
    </source>
</evidence>
<dbReference type="InParanoid" id="A0A0P0WB46"/>
<name>A0A0P0WB46_ORYSJ</name>
<dbReference type="PaxDb" id="39947-A0A0P0WB46"/>
<reference evidence="1 2" key="2">
    <citation type="journal article" date="2013" name="Plant Cell Physiol.">
        <title>Rice Annotation Project Database (RAP-DB): an integrative and interactive database for rice genomics.</title>
        <authorList>
            <person name="Sakai H."/>
            <person name="Lee S.S."/>
            <person name="Tanaka T."/>
            <person name="Numa H."/>
            <person name="Kim J."/>
            <person name="Kawahara Y."/>
            <person name="Wakimoto H."/>
            <person name="Yang C.C."/>
            <person name="Iwamoto M."/>
            <person name="Abe T."/>
            <person name="Yamada Y."/>
            <person name="Muto A."/>
            <person name="Inokuchi H."/>
            <person name="Ikemura T."/>
            <person name="Matsumoto T."/>
            <person name="Sasaki T."/>
            <person name="Itoh T."/>
        </authorList>
    </citation>
    <scope>NUCLEOTIDE SEQUENCE [LARGE SCALE GENOMIC DNA]</scope>
    <source>
        <strain evidence="2">cv. Nipponbare</strain>
    </source>
</reference>
<reference evidence="1 2" key="3">
    <citation type="journal article" date="2013" name="Rice">
        <title>Improvement of the Oryza sativa Nipponbare reference genome using next generation sequence and optical map data.</title>
        <authorList>
            <person name="Kawahara Y."/>
            <person name="de la Bastide M."/>
            <person name="Hamilton J.P."/>
            <person name="Kanamori H."/>
            <person name="McCombie W.R."/>
            <person name="Ouyang S."/>
            <person name="Schwartz D.C."/>
            <person name="Tanaka T."/>
            <person name="Wu J."/>
            <person name="Zhou S."/>
            <person name="Childs K.L."/>
            <person name="Davidson R.M."/>
            <person name="Lin H."/>
            <person name="Quesada-Ocampo L."/>
            <person name="Vaillancourt B."/>
            <person name="Sakai H."/>
            <person name="Lee S.S."/>
            <person name="Kim J."/>
            <person name="Numa H."/>
            <person name="Itoh T."/>
            <person name="Buell C.R."/>
            <person name="Matsumoto T."/>
        </authorList>
    </citation>
    <scope>NUCLEOTIDE SEQUENCE [LARGE SCALE GENOMIC DNA]</scope>
    <source>
        <strain evidence="2">cv. Nipponbare</strain>
    </source>
</reference>
<dbReference type="Proteomes" id="UP000059680">
    <property type="component" value="Chromosome 4"/>
</dbReference>
<dbReference type="EMBL" id="AP014960">
    <property type="protein sequence ID" value="BAS89389.1"/>
    <property type="molecule type" value="Genomic_DNA"/>
</dbReference>
<evidence type="ECO:0000313" key="1">
    <source>
        <dbReference type="EMBL" id="BAS89389.1"/>
    </source>
</evidence>
<organism evidence="1 2">
    <name type="scientific">Oryza sativa subsp. japonica</name>
    <name type="common">Rice</name>
    <dbReference type="NCBI Taxonomy" id="39947"/>
    <lineage>
        <taxon>Eukaryota</taxon>
        <taxon>Viridiplantae</taxon>
        <taxon>Streptophyta</taxon>
        <taxon>Embryophyta</taxon>
        <taxon>Tracheophyta</taxon>
        <taxon>Spermatophyta</taxon>
        <taxon>Magnoliopsida</taxon>
        <taxon>Liliopsida</taxon>
        <taxon>Poales</taxon>
        <taxon>Poaceae</taxon>
        <taxon>BOP clade</taxon>
        <taxon>Oryzoideae</taxon>
        <taxon>Oryzeae</taxon>
        <taxon>Oryzinae</taxon>
        <taxon>Oryza</taxon>
        <taxon>Oryza sativa</taxon>
    </lineage>
</organism>
<sequence>MDDDVWIATVLNGITEQSKDHYAKLIPHAYNLLYLDRQILIQRWPETDARIAKFLVSRTRRELNGITAKGGPPCKSISLTNWAGPHVGVMARNDTPSLRRGSRSPELRPLRLTAATGFRRLYAGDAVPPAPELPAKSNRSCQ</sequence>
<accession>A0A0P0WB46</accession>
<gene>
    <name evidence="1" type="ordered locus">Os04g0445350</name>
    <name evidence="1" type="ORF">OSNPB_040445350</name>
</gene>
<keyword evidence="2" id="KW-1185">Reference proteome</keyword>
<proteinExistence type="predicted"/>
<reference evidence="2" key="1">
    <citation type="journal article" date="2005" name="Nature">
        <title>The map-based sequence of the rice genome.</title>
        <authorList>
            <consortium name="International rice genome sequencing project (IRGSP)"/>
            <person name="Matsumoto T."/>
            <person name="Wu J."/>
            <person name="Kanamori H."/>
            <person name="Katayose Y."/>
            <person name="Fujisawa M."/>
            <person name="Namiki N."/>
            <person name="Mizuno H."/>
            <person name="Yamamoto K."/>
            <person name="Antonio B.A."/>
            <person name="Baba T."/>
            <person name="Sakata K."/>
            <person name="Nagamura Y."/>
            <person name="Aoki H."/>
            <person name="Arikawa K."/>
            <person name="Arita K."/>
            <person name="Bito T."/>
            <person name="Chiden Y."/>
            <person name="Fujitsuka N."/>
            <person name="Fukunaka R."/>
            <person name="Hamada M."/>
            <person name="Harada C."/>
            <person name="Hayashi A."/>
            <person name="Hijishita S."/>
            <person name="Honda M."/>
            <person name="Hosokawa S."/>
            <person name="Ichikawa Y."/>
            <person name="Idonuma A."/>
            <person name="Iijima M."/>
            <person name="Ikeda M."/>
            <person name="Ikeno M."/>
            <person name="Ito K."/>
            <person name="Ito S."/>
            <person name="Ito T."/>
            <person name="Ito Y."/>
            <person name="Ito Y."/>
            <person name="Iwabuchi A."/>
            <person name="Kamiya K."/>
            <person name="Karasawa W."/>
            <person name="Kurita K."/>
            <person name="Katagiri S."/>
            <person name="Kikuta A."/>
            <person name="Kobayashi H."/>
            <person name="Kobayashi N."/>
            <person name="Machita K."/>
            <person name="Maehara T."/>
            <person name="Masukawa M."/>
            <person name="Mizubayashi T."/>
            <person name="Mukai Y."/>
            <person name="Nagasaki H."/>
            <person name="Nagata Y."/>
            <person name="Naito S."/>
            <person name="Nakashima M."/>
            <person name="Nakama Y."/>
            <person name="Nakamichi Y."/>
            <person name="Nakamura M."/>
            <person name="Meguro A."/>
            <person name="Negishi M."/>
            <person name="Ohta I."/>
            <person name="Ohta T."/>
            <person name="Okamoto M."/>
            <person name="Ono N."/>
            <person name="Saji S."/>
            <person name="Sakaguchi M."/>
            <person name="Sakai K."/>
            <person name="Shibata M."/>
            <person name="Shimokawa T."/>
            <person name="Song J."/>
            <person name="Takazaki Y."/>
            <person name="Terasawa K."/>
            <person name="Tsugane M."/>
            <person name="Tsuji K."/>
            <person name="Ueda S."/>
            <person name="Waki K."/>
            <person name="Yamagata H."/>
            <person name="Yamamoto M."/>
            <person name="Yamamoto S."/>
            <person name="Yamane H."/>
            <person name="Yoshiki S."/>
            <person name="Yoshihara R."/>
            <person name="Yukawa K."/>
            <person name="Zhong H."/>
            <person name="Yano M."/>
            <person name="Yuan Q."/>
            <person name="Ouyang S."/>
            <person name="Liu J."/>
            <person name="Jones K.M."/>
            <person name="Gansberger K."/>
            <person name="Moffat K."/>
            <person name="Hill J."/>
            <person name="Bera J."/>
            <person name="Fadrosh D."/>
            <person name="Jin S."/>
            <person name="Johri S."/>
            <person name="Kim M."/>
            <person name="Overton L."/>
            <person name="Reardon M."/>
            <person name="Tsitrin T."/>
            <person name="Vuong H."/>
            <person name="Weaver B."/>
            <person name="Ciecko A."/>
            <person name="Tallon L."/>
            <person name="Jackson J."/>
            <person name="Pai G."/>
            <person name="Aken S.V."/>
            <person name="Utterback T."/>
            <person name="Reidmuller S."/>
            <person name="Feldblyum T."/>
            <person name="Hsiao J."/>
            <person name="Zismann V."/>
            <person name="Iobst S."/>
            <person name="de Vazeille A.R."/>
            <person name="Buell C.R."/>
            <person name="Ying K."/>
            <person name="Li Y."/>
            <person name="Lu T."/>
            <person name="Huang Y."/>
            <person name="Zhao Q."/>
            <person name="Feng Q."/>
            <person name="Zhang L."/>
            <person name="Zhu J."/>
            <person name="Weng Q."/>
            <person name="Mu J."/>
            <person name="Lu Y."/>
            <person name="Fan D."/>
            <person name="Liu Y."/>
            <person name="Guan J."/>
            <person name="Zhang Y."/>
            <person name="Yu S."/>
            <person name="Liu X."/>
            <person name="Zhang Y."/>
            <person name="Hong G."/>
            <person name="Han B."/>
            <person name="Choisne N."/>
            <person name="Demange N."/>
            <person name="Orjeda G."/>
            <person name="Samain S."/>
            <person name="Cattolico L."/>
            <person name="Pelletier E."/>
            <person name="Couloux A."/>
            <person name="Segurens B."/>
            <person name="Wincker P."/>
            <person name="D'Hont A."/>
            <person name="Scarpelli C."/>
            <person name="Weissenbach J."/>
            <person name="Salanoubat M."/>
            <person name="Quetier F."/>
            <person name="Yu Y."/>
            <person name="Kim H.R."/>
            <person name="Rambo T."/>
            <person name="Currie J."/>
            <person name="Collura K."/>
            <person name="Luo M."/>
            <person name="Yang T."/>
            <person name="Ammiraju J.S.S."/>
            <person name="Engler F."/>
            <person name="Soderlund C."/>
            <person name="Wing R.A."/>
            <person name="Palmer L.E."/>
            <person name="de la Bastide M."/>
            <person name="Spiegel L."/>
            <person name="Nascimento L."/>
            <person name="Zutavern T."/>
            <person name="O'Shaughnessy A."/>
            <person name="Dike S."/>
            <person name="Dedhia N."/>
            <person name="Preston R."/>
            <person name="Balija V."/>
            <person name="McCombie W.R."/>
            <person name="Chow T."/>
            <person name="Chen H."/>
            <person name="Chung M."/>
            <person name="Chen C."/>
            <person name="Shaw J."/>
            <person name="Wu H."/>
            <person name="Hsiao K."/>
            <person name="Chao Y."/>
            <person name="Chu M."/>
            <person name="Cheng C."/>
            <person name="Hour A."/>
            <person name="Lee P."/>
            <person name="Lin S."/>
            <person name="Lin Y."/>
            <person name="Liou J."/>
            <person name="Liu S."/>
            <person name="Hsing Y."/>
            <person name="Raghuvanshi S."/>
            <person name="Mohanty A."/>
            <person name="Bharti A.K."/>
            <person name="Gaur A."/>
            <person name="Gupta V."/>
            <person name="Kumar D."/>
            <person name="Ravi V."/>
            <person name="Vij S."/>
            <person name="Kapur A."/>
            <person name="Khurana P."/>
            <person name="Khurana P."/>
            <person name="Khurana J.P."/>
            <person name="Tyagi A.K."/>
            <person name="Gaikwad K."/>
            <person name="Singh A."/>
            <person name="Dalal V."/>
            <person name="Srivastava S."/>
            <person name="Dixit A."/>
            <person name="Pal A.K."/>
            <person name="Ghazi I.A."/>
            <person name="Yadav M."/>
            <person name="Pandit A."/>
            <person name="Bhargava A."/>
            <person name="Sureshbabu K."/>
            <person name="Batra K."/>
            <person name="Sharma T.R."/>
            <person name="Mohapatra T."/>
            <person name="Singh N.K."/>
            <person name="Messing J."/>
            <person name="Nelson A.B."/>
            <person name="Fuks G."/>
            <person name="Kavchok S."/>
            <person name="Keizer G."/>
            <person name="Linton E."/>
            <person name="Llaca V."/>
            <person name="Song R."/>
            <person name="Tanyolac B."/>
            <person name="Young S."/>
            <person name="Ho-Il K."/>
            <person name="Hahn J.H."/>
            <person name="Sangsakoo G."/>
            <person name="Vanavichit A."/>
            <person name="de Mattos Luiz.A.T."/>
            <person name="Zimmer P.D."/>
            <person name="Malone G."/>
            <person name="Dellagostin O."/>
            <person name="de Oliveira A.C."/>
            <person name="Bevan M."/>
            <person name="Bancroft I."/>
            <person name="Minx P."/>
            <person name="Cordum H."/>
            <person name="Wilson R."/>
            <person name="Cheng Z."/>
            <person name="Jin W."/>
            <person name="Jiang J."/>
            <person name="Leong S.A."/>
            <person name="Iwama H."/>
            <person name="Gojobori T."/>
            <person name="Itoh T."/>
            <person name="Niimura Y."/>
            <person name="Fujii Y."/>
            <person name="Habara T."/>
            <person name="Sakai H."/>
            <person name="Sato Y."/>
            <person name="Wilson G."/>
            <person name="Kumar K."/>
            <person name="McCouch S."/>
            <person name="Juretic N."/>
            <person name="Hoen D."/>
            <person name="Wright S."/>
            <person name="Bruskiewich R."/>
            <person name="Bureau T."/>
            <person name="Miyao A."/>
            <person name="Hirochika H."/>
            <person name="Nishikawa T."/>
            <person name="Kadowaki K."/>
            <person name="Sugiura M."/>
            <person name="Burr B."/>
            <person name="Sasaki T."/>
        </authorList>
    </citation>
    <scope>NUCLEOTIDE SEQUENCE [LARGE SCALE GENOMIC DNA]</scope>
    <source>
        <strain evidence="2">cv. Nipponbare</strain>
    </source>
</reference>